<dbReference type="AlphaFoldDB" id="A0A1E3B6I8"/>
<comment type="caution">
    <text evidence="1">The sequence shown here is derived from an EMBL/GenBank/DDBJ whole genome shotgun (WGS) entry which is preliminary data.</text>
</comment>
<dbReference type="VEuPathDB" id="FungiDB:SI65_08092"/>
<accession>A0A1E3B6I8</accession>
<organism evidence="1 2">
    <name type="scientific">Aspergillus cristatus</name>
    <name type="common">Chinese Fuzhuan brick tea-fermentation fungus</name>
    <name type="synonym">Eurotium cristatum</name>
    <dbReference type="NCBI Taxonomy" id="573508"/>
    <lineage>
        <taxon>Eukaryota</taxon>
        <taxon>Fungi</taxon>
        <taxon>Dikarya</taxon>
        <taxon>Ascomycota</taxon>
        <taxon>Pezizomycotina</taxon>
        <taxon>Eurotiomycetes</taxon>
        <taxon>Eurotiomycetidae</taxon>
        <taxon>Eurotiales</taxon>
        <taxon>Aspergillaceae</taxon>
        <taxon>Aspergillus</taxon>
        <taxon>Aspergillus subgen. Aspergillus</taxon>
    </lineage>
</organism>
<protein>
    <submittedName>
        <fullName evidence="1">Uncharacterized protein</fullName>
    </submittedName>
</protein>
<dbReference type="Proteomes" id="UP000094569">
    <property type="component" value="Unassembled WGS sequence"/>
</dbReference>
<keyword evidence="2" id="KW-1185">Reference proteome</keyword>
<gene>
    <name evidence="1" type="ORF">SI65_08092</name>
</gene>
<sequence length="59" mass="6527">MGQFIGDGSSPKPSLGYRFLFLQFRVEIQFLHGVGTVDASGLYFFVNPKDAVDEITTRG</sequence>
<dbReference type="EMBL" id="JXNT01000011">
    <property type="protein sequence ID" value="ODM16585.1"/>
    <property type="molecule type" value="Genomic_DNA"/>
</dbReference>
<name>A0A1E3B6I8_ASPCR</name>
<evidence type="ECO:0000313" key="1">
    <source>
        <dbReference type="EMBL" id="ODM16585.1"/>
    </source>
</evidence>
<proteinExistence type="predicted"/>
<reference evidence="1 2" key="1">
    <citation type="journal article" date="2016" name="BMC Genomics">
        <title>Comparative genomic and transcriptomic analyses of the Fuzhuan brick tea-fermentation fungus Aspergillus cristatus.</title>
        <authorList>
            <person name="Ge Y."/>
            <person name="Wang Y."/>
            <person name="Liu Y."/>
            <person name="Tan Y."/>
            <person name="Ren X."/>
            <person name="Zhang X."/>
            <person name="Hyde K.D."/>
            <person name="Liu Y."/>
            <person name="Liu Z."/>
        </authorList>
    </citation>
    <scope>NUCLEOTIDE SEQUENCE [LARGE SCALE GENOMIC DNA]</scope>
    <source>
        <strain evidence="1 2">GZAAS20.1005</strain>
    </source>
</reference>
<evidence type="ECO:0000313" key="2">
    <source>
        <dbReference type="Proteomes" id="UP000094569"/>
    </source>
</evidence>